<sequence>MSCMAASTLATVTHALTTALLAELDIHADLAADRLCPAVPSRLNYVHWIEDIVGDVADAHGLDIGTGSVAVYAVLACALHPRWTMVGTDIDGDAIALAEAVLSKTASAGDVRNIAARVELRHTAAPSPLIPDSTFDFVICNPPFYASQAEREQCAADKQTPHEQVAATATELYTPGGEVAFVRQMIDESVHRSVGWATSMVGRLASIGELVAYLRQQRISNYALAEFVQGKTRRWALAWSLGPRRLPDAAARPRAKALARWLPASNERVLKGAPFNSVCQLHEWLATLPTLAPTSVHLVDHDDGVLLTLFERCWTRDARRRRAQPQPQARPYCVCTSHAH</sequence>
<gene>
    <name evidence="4" type="ORF">MCUN1_003573</name>
</gene>
<dbReference type="Gene3D" id="3.40.50.150">
    <property type="entry name" value="Vaccinia Virus protein VP39"/>
    <property type="match status" value="1"/>
</dbReference>
<dbReference type="InterPro" id="IPR029063">
    <property type="entry name" value="SAM-dependent_MTases_sf"/>
</dbReference>
<dbReference type="GO" id="GO:0003676">
    <property type="term" value="F:nucleic acid binding"/>
    <property type="evidence" value="ECO:0007669"/>
    <property type="project" value="InterPro"/>
</dbReference>
<dbReference type="SUPFAM" id="SSF53335">
    <property type="entry name" value="S-adenosyl-L-methionine-dependent methyltransferases"/>
    <property type="match status" value="1"/>
</dbReference>
<dbReference type="GO" id="GO:0008168">
    <property type="term" value="F:methyltransferase activity"/>
    <property type="evidence" value="ECO:0007669"/>
    <property type="project" value="UniProtKB-KW"/>
</dbReference>
<dbReference type="EMBL" id="CP119881">
    <property type="protein sequence ID" value="WFD36686.1"/>
    <property type="molecule type" value="Genomic_DNA"/>
</dbReference>
<name>A0AAF0EYP1_9BASI</name>
<keyword evidence="5" id="KW-1185">Reference proteome</keyword>
<dbReference type="InterPro" id="IPR002052">
    <property type="entry name" value="DNA_methylase_N6_adenine_CS"/>
</dbReference>
<dbReference type="EC" id="2.1.1.181" evidence="4"/>
<evidence type="ECO:0000313" key="4">
    <source>
        <dbReference type="EMBL" id="WFD36686.1"/>
    </source>
</evidence>
<dbReference type="AlphaFoldDB" id="A0AAF0EYP1"/>
<dbReference type="Pfam" id="PF05971">
    <property type="entry name" value="Methyltransf_10"/>
    <property type="match status" value="1"/>
</dbReference>
<proteinExistence type="predicted"/>
<organism evidence="4 5">
    <name type="scientific">Malassezia cuniculi</name>
    <dbReference type="NCBI Taxonomy" id="948313"/>
    <lineage>
        <taxon>Eukaryota</taxon>
        <taxon>Fungi</taxon>
        <taxon>Dikarya</taxon>
        <taxon>Basidiomycota</taxon>
        <taxon>Ustilaginomycotina</taxon>
        <taxon>Malasseziomycetes</taxon>
        <taxon>Malasseziales</taxon>
        <taxon>Malasseziaceae</taxon>
        <taxon>Malassezia</taxon>
    </lineage>
</organism>
<dbReference type="PROSITE" id="PS00092">
    <property type="entry name" value="N6_MTASE"/>
    <property type="match status" value="1"/>
</dbReference>
<dbReference type="InterPro" id="IPR010286">
    <property type="entry name" value="METTL16/RlmF"/>
</dbReference>
<protein>
    <submittedName>
        <fullName evidence="4">23S rRNA (Adenine(1618)-N(6))-methyltransferase</fullName>
        <ecNumber evidence="4">2.1.1.181</ecNumber>
    </submittedName>
</protein>
<dbReference type="CDD" id="cd02440">
    <property type="entry name" value="AdoMet_MTases"/>
    <property type="match status" value="1"/>
</dbReference>
<dbReference type="GO" id="GO:0070475">
    <property type="term" value="P:rRNA base methylation"/>
    <property type="evidence" value="ECO:0007669"/>
    <property type="project" value="TreeGrafter"/>
</dbReference>
<accession>A0AAF0EYP1</accession>
<dbReference type="PANTHER" id="PTHR13393:SF0">
    <property type="entry name" value="RNA N6-ADENOSINE-METHYLTRANSFERASE METTL16"/>
    <property type="match status" value="1"/>
</dbReference>
<reference evidence="4" key="1">
    <citation type="submission" date="2023-03" db="EMBL/GenBank/DDBJ databases">
        <title>Mating type loci evolution in Malassezia.</title>
        <authorList>
            <person name="Coelho M.A."/>
        </authorList>
    </citation>
    <scope>NUCLEOTIDE SEQUENCE</scope>
    <source>
        <strain evidence="4">CBS 11721</strain>
    </source>
</reference>
<evidence type="ECO:0000256" key="3">
    <source>
        <dbReference type="SAM" id="SignalP"/>
    </source>
</evidence>
<keyword evidence="2 4" id="KW-0808">Transferase</keyword>
<dbReference type="Proteomes" id="UP001219933">
    <property type="component" value="Chromosome 5"/>
</dbReference>
<evidence type="ECO:0000256" key="1">
    <source>
        <dbReference type="ARBA" id="ARBA00022603"/>
    </source>
</evidence>
<feature type="chain" id="PRO_5041940299" evidence="3">
    <location>
        <begin position="16"/>
        <end position="340"/>
    </location>
</feature>
<feature type="signal peptide" evidence="3">
    <location>
        <begin position="1"/>
        <end position="15"/>
    </location>
</feature>
<dbReference type="GO" id="GO:0005634">
    <property type="term" value="C:nucleus"/>
    <property type="evidence" value="ECO:0007669"/>
    <property type="project" value="TreeGrafter"/>
</dbReference>
<dbReference type="PANTHER" id="PTHR13393">
    <property type="entry name" value="SAM-DEPENDENT METHYLTRANSFERASE"/>
    <property type="match status" value="1"/>
</dbReference>
<evidence type="ECO:0000256" key="2">
    <source>
        <dbReference type="ARBA" id="ARBA00022679"/>
    </source>
</evidence>
<evidence type="ECO:0000313" key="5">
    <source>
        <dbReference type="Proteomes" id="UP001219933"/>
    </source>
</evidence>
<keyword evidence="1 4" id="KW-0489">Methyltransferase</keyword>
<keyword evidence="3" id="KW-0732">Signal</keyword>